<dbReference type="InterPro" id="IPR036278">
    <property type="entry name" value="Sialidase_sf"/>
</dbReference>
<sequence>MRKAVIIGLAFMLTIPVFGRTTHSNKRLVKTPAKRIMDVNEPVFINSGNSTTLHGPITRHSNNNSSRESSFFSTLIDSSLNGYGPYNNTPNPLAYGLDEGYIAVYRQYQGEYTEGVSAGYIGASQSEDGEEWDTEQKLNTRYPTGQEEPDLPTSSGTPQGRYPSAGFTVGGKPTAIWNEYTNTSQGGGENGGYPLYAYDSDGMGEFSTWVNPFNLNNGCSTTPCDPPDLWVGNTYINGANGSPLLTSIFGEGLGPTYHYFISSNFHANGYFIMNDPYVISDNAQVVDNGDPLWYQNGDYTGSPDYHINEDGVGYMGQVSFSYGSDTEEPMLHTLFFKKTEDYGANWTSDEGYLNTGYHYISDEVLVNLSDSLNTLFSENPEEYPNQLWYPDAMCDTVDAVTGDTSQYTCGDTIFYSNVDGPIFLTPGWFFYYDYDIQTDNDGGLHFITVAVPMVCPDSSGGCEDSNNDGLVDTLYTEGRFGSAGHIYFYNPDPIDQPNNWTATLLNDLSDTYYADWDLSDIPIVSDPQFYFFPEITRSAEEDSEVMWYAGFKGSSFSWSADTLNYLPGDIDIYMRKSTDNGRTWTELENVTQSESGIFPDKSIEVAVHLATTATDNEVGLFFQMPDFYHETLPPAASYEDYLNRVYVGIYSNDAEGGTVGIDQNLLPNAFTLMQNYPNPFNPVTHIRFDVAVAGNVMMDLFDIRGAKVKTLLNEVKPAGMHEFTFDGSHLSSGIYFYSMTANNVTQTRKLVLMK</sequence>
<evidence type="ECO:0000259" key="2">
    <source>
        <dbReference type="Pfam" id="PF18962"/>
    </source>
</evidence>
<organism evidence="3">
    <name type="scientific">uncultured bacterium FPPU_33B15</name>
    <dbReference type="NCBI Taxonomy" id="1343848"/>
    <lineage>
        <taxon>Bacteria</taxon>
        <taxon>environmental samples</taxon>
    </lineage>
</organism>
<evidence type="ECO:0000313" key="3">
    <source>
        <dbReference type="EMBL" id="AGO87919.1"/>
    </source>
</evidence>
<dbReference type="Gene3D" id="2.120.10.10">
    <property type="match status" value="1"/>
</dbReference>
<dbReference type="InterPro" id="IPR026444">
    <property type="entry name" value="Secre_tail"/>
</dbReference>
<name>S4W7L9_9BACT</name>
<proteinExistence type="predicted"/>
<accession>S4W7L9</accession>
<feature type="region of interest" description="Disordered" evidence="1">
    <location>
        <begin position="141"/>
        <end position="165"/>
    </location>
</feature>
<dbReference type="Gene3D" id="2.60.40.4070">
    <property type="match status" value="1"/>
</dbReference>
<evidence type="ECO:0000256" key="1">
    <source>
        <dbReference type="SAM" id="MobiDB-lite"/>
    </source>
</evidence>
<dbReference type="EMBL" id="KF170419">
    <property type="protein sequence ID" value="AGO87919.1"/>
    <property type="molecule type" value="Genomic_DNA"/>
</dbReference>
<dbReference type="SUPFAM" id="SSF50939">
    <property type="entry name" value="Sialidases"/>
    <property type="match status" value="1"/>
</dbReference>
<protein>
    <recommendedName>
        <fullName evidence="2">Secretion system C-terminal sorting domain-containing protein</fullName>
    </recommendedName>
</protein>
<dbReference type="Pfam" id="PF18962">
    <property type="entry name" value="Por_Secre_tail"/>
    <property type="match status" value="1"/>
</dbReference>
<feature type="domain" description="Secretion system C-terminal sorting" evidence="2">
    <location>
        <begin position="676"/>
        <end position="751"/>
    </location>
</feature>
<dbReference type="NCBIfam" id="TIGR04183">
    <property type="entry name" value="Por_Secre_tail"/>
    <property type="match status" value="1"/>
</dbReference>
<reference evidence="3" key="1">
    <citation type="journal article" date="2014" name="ISME J.">
        <title>Genomic properties of Marine Group A bacteria indicate a role in the marine sulfur cycle.</title>
        <authorList>
            <person name="Wright J.J."/>
            <person name="Mewis K."/>
            <person name="Hanson N.W."/>
            <person name="Konwar K.M."/>
            <person name="Maas K.R."/>
            <person name="Hallam S.J."/>
        </authorList>
    </citation>
    <scope>NUCLEOTIDE SEQUENCE</scope>
</reference>
<dbReference type="AlphaFoldDB" id="S4W7L9"/>
<dbReference type="CDD" id="cd15482">
    <property type="entry name" value="Sialidase_non-viral"/>
    <property type="match status" value="1"/>
</dbReference>